<evidence type="ECO:0000313" key="3">
    <source>
        <dbReference type="Proteomes" id="UP000198781"/>
    </source>
</evidence>
<dbReference type="OrthoDB" id="237820at2"/>
<name>A0A1G6MUY9_9BURK</name>
<dbReference type="EMBL" id="FMZC01000002">
    <property type="protein sequence ID" value="SDC59349.1"/>
    <property type="molecule type" value="Genomic_DNA"/>
</dbReference>
<dbReference type="AlphaFoldDB" id="A0A1G6MUY9"/>
<evidence type="ECO:0000259" key="1">
    <source>
        <dbReference type="Pfam" id="PF09937"/>
    </source>
</evidence>
<keyword evidence="3" id="KW-1185">Reference proteome</keyword>
<accession>A0A1G6MUY9</accession>
<dbReference type="STRING" id="187868.SAMN05192589_102518"/>
<dbReference type="Pfam" id="PF09937">
    <property type="entry name" value="DUF2169"/>
    <property type="match status" value="1"/>
</dbReference>
<feature type="domain" description="DUF2169" evidence="1">
    <location>
        <begin position="66"/>
        <end position="327"/>
    </location>
</feature>
<proteinExistence type="predicted"/>
<dbReference type="RefSeq" id="WP_092740979.1">
    <property type="nucleotide sequence ID" value="NZ_FMZC01000002.1"/>
</dbReference>
<protein>
    <recommendedName>
        <fullName evidence="1">DUF2169 domain-containing protein</fullName>
    </recommendedName>
</protein>
<sequence length="343" mass="37177">MADLFNLTPFAAAVYPHVDDQGLTARLLVVKGIWELDRADRLADGPGMLGLHDRALALPIGELDLEPAQREALGERAAQEIDWMPSDAVPPKPRFDLIVSGYAHAAAGKAEHRFMAAVAHGAQIVGLTLCAPRFWRKTLLQGGGGMPGDYLAAVRRVPVHPCFAFGGESHGGETLYNPQGMGSAAGHSGAAIERVALPWVEHPDHPVTDLTRYPMAAGFGPWPENAAFRLSHMGTRDLPWQRERAPRRPQDFHPLFHNQAEPRLQWSRAPAPGDTIALHQFTPEGLTRVIWPSVRPQATVGRQSALPLVADTCVVAPQEGRFAIVWRGLLPPSGAITVRASNA</sequence>
<evidence type="ECO:0000313" key="2">
    <source>
        <dbReference type="EMBL" id="SDC59349.1"/>
    </source>
</evidence>
<dbReference type="Proteomes" id="UP000198781">
    <property type="component" value="Unassembled WGS sequence"/>
</dbReference>
<reference evidence="2 3" key="1">
    <citation type="submission" date="2016-10" db="EMBL/GenBank/DDBJ databases">
        <authorList>
            <person name="de Groot N.N."/>
        </authorList>
    </citation>
    <scope>NUCLEOTIDE SEQUENCE [LARGE SCALE GENOMIC DNA]</scope>
    <source>
        <strain evidence="2 3">DSM 16619</strain>
    </source>
</reference>
<organism evidence="2 3">
    <name type="scientific">Paracidovorax valerianellae</name>
    <dbReference type="NCBI Taxonomy" id="187868"/>
    <lineage>
        <taxon>Bacteria</taxon>
        <taxon>Pseudomonadati</taxon>
        <taxon>Pseudomonadota</taxon>
        <taxon>Betaproteobacteria</taxon>
        <taxon>Burkholderiales</taxon>
        <taxon>Comamonadaceae</taxon>
        <taxon>Paracidovorax</taxon>
    </lineage>
</organism>
<gene>
    <name evidence="2" type="ORF">SAMN05192589_102518</name>
</gene>
<dbReference type="InterPro" id="IPR018683">
    <property type="entry name" value="DUF2169"/>
</dbReference>